<evidence type="ECO:0000313" key="5">
    <source>
        <dbReference type="Proteomes" id="UP000887458"/>
    </source>
</evidence>
<dbReference type="CDD" id="cd10747">
    <property type="entry name" value="DnaJ_C"/>
    <property type="match status" value="1"/>
</dbReference>
<dbReference type="PROSITE" id="PS50076">
    <property type="entry name" value="DNAJ_2"/>
    <property type="match status" value="1"/>
</dbReference>
<feature type="compositionally biased region" description="Basic and acidic residues" evidence="2">
    <location>
        <begin position="211"/>
        <end position="222"/>
    </location>
</feature>
<gene>
    <name evidence="4" type="primary">DNAJB5</name>
    <name evidence="4" type="ORF">DERP_001182</name>
</gene>
<feature type="compositionally biased region" description="Polar residues" evidence="2">
    <location>
        <begin position="198"/>
        <end position="208"/>
    </location>
</feature>
<dbReference type="InterPro" id="IPR051339">
    <property type="entry name" value="DnaJ_subfamily_B"/>
</dbReference>
<proteinExistence type="predicted"/>
<dbReference type="PROSITE" id="PS00636">
    <property type="entry name" value="DNAJ_1"/>
    <property type="match status" value="1"/>
</dbReference>
<dbReference type="InterPro" id="IPR018253">
    <property type="entry name" value="DnaJ_domain_CS"/>
</dbReference>
<name>A0ABQ8JDR5_DERPT</name>
<evidence type="ECO:0000259" key="3">
    <source>
        <dbReference type="PROSITE" id="PS50076"/>
    </source>
</evidence>
<dbReference type="InterPro" id="IPR002939">
    <property type="entry name" value="DnaJ_C"/>
</dbReference>
<dbReference type="InterPro" id="IPR008971">
    <property type="entry name" value="HSP40/DnaJ_pept-bd"/>
</dbReference>
<evidence type="ECO:0000256" key="1">
    <source>
        <dbReference type="ARBA" id="ARBA00023186"/>
    </source>
</evidence>
<comment type="caution">
    <text evidence="4">The sequence shown here is derived from an EMBL/GenBank/DDBJ whole genome shotgun (WGS) entry which is preliminary data.</text>
</comment>
<feature type="domain" description="J" evidence="3">
    <location>
        <begin position="4"/>
        <end position="68"/>
    </location>
</feature>
<sequence>MGKDYYNILQINRGASEDEIKKAYRKLALKYHPDKNKSPEAEEKFKLIAEAYEVLSDKKKRDIYDQFGEEGLRNDGGMSSSGFNSNGNAANFTYTFHGDPRATFAQFFGTDNPFDLFFNFGGLGGNSHSDVFLPIISQNINPNVQSFDRFLIRSIFFHHHHHHHPTSFLGPGFSFFNGFEDMDDPFFSFGGPGRSSNAFRSQSFTHGSPGNERKQPRKQDPPIEHDLYLSLEEILNGCVKKMKISRKVLQPDGKTYKKEDKVLTINVMPGWKAGTKVTFQREGDHTSSSIPADIVFIIRDKPHTHFKRDGSNIIYTAKVYLRDALCGCKIKVPTLSGGTIPIQMKDVIKPTTQKRIPGEGLPFQKDTSKRGDLIVNFDIKFPDHLNEPTRQILYDCLPVKS</sequence>
<dbReference type="Gene3D" id="1.10.287.110">
    <property type="entry name" value="DnaJ domain"/>
    <property type="match status" value="1"/>
</dbReference>
<dbReference type="PANTHER" id="PTHR24078:SF553">
    <property type="entry name" value="DNAJ HOMOLOG SUBFAMILY B MEMBER 5"/>
    <property type="match status" value="1"/>
</dbReference>
<evidence type="ECO:0000256" key="2">
    <source>
        <dbReference type="SAM" id="MobiDB-lite"/>
    </source>
</evidence>
<feature type="region of interest" description="Disordered" evidence="2">
    <location>
        <begin position="198"/>
        <end position="222"/>
    </location>
</feature>
<dbReference type="Pfam" id="PF00226">
    <property type="entry name" value="DnaJ"/>
    <property type="match status" value="1"/>
</dbReference>
<protein>
    <submittedName>
        <fullName evidence="4">DnaJ sub B member 5</fullName>
    </submittedName>
</protein>
<dbReference type="Proteomes" id="UP000887458">
    <property type="component" value="Unassembled WGS sequence"/>
</dbReference>
<dbReference type="CDD" id="cd06257">
    <property type="entry name" value="DnaJ"/>
    <property type="match status" value="1"/>
</dbReference>
<dbReference type="SUPFAM" id="SSF46565">
    <property type="entry name" value="Chaperone J-domain"/>
    <property type="match status" value="1"/>
</dbReference>
<organism evidence="4 5">
    <name type="scientific">Dermatophagoides pteronyssinus</name>
    <name type="common">European house dust mite</name>
    <dbReference type="NCBI Taxonomy" id="6956"/>
    <lineage>
        <taxon>Eukaryota</taxon>
        <taxon>Metazoa</taxon>
        <taxon>Ecdysozoa</taxon>
        <taxon>Arthropoda</taxon>
        <taxon>Chelicerata</taxon>
        <taxon>Arachnida</taxon>
        <taxon>Acari</taxon>
        <taxon>Acariformes</taxon>
        <taxon>Sarcoptiformes</taxon>
        <taxon>Astigmata</taxon>
        <taxon>Psoroptidia</taxon>
        <taxon>Analgoidea</taxon>
        <taxon>Pyroglyphidae</taxon>
        <taxon>Dermatophagoidinae</taxon>
        <taxon>Dermatophagoides</taxon>
    </lineage>
</organism>
<dbReference type="InterPro" id="IPR001623">
    <property type="entry name" value="DnaJ_domain"/>
</dbReference>
<dbReference type="Gene3D" id="2.60.260.20">
    <property type="entry name" value="Urease metallochaperone UreE, N-terminal domain"/>
    <property type="match status" value="2"/>
</dbReference>
<reference evidence="4 5" key="1">
    <citation type="journal article" date="2018" name="J. Allergy Clin. Immunol.">
        <title>High-quality assembly of Dermatophagoides pteronyssinus genome and transcriptome reveals a wide range of novel allergens.</title>
        <authorList>
            <person name="Liu X.Y."/>
            <person name="Yang K.Y."/>
            <person name="Wang M.Q."/>
            <person name="Kwok J.S."/>
            <person name="Zeng X."/>
            <person name="Yang Z."/>
            <person name="Xiao X.J."/>
            <person name="Lau C.P."/>
            <person name="Li Y."/>
            <person name="Huang Z.M."/>
            <person name="Ba J.G."/>
            <person name="Yim A.K."/>
            <person name="Ouyang C.Y."/>
            <person name="Ngai S.M."/>
            <person name="Chan T.F."/>
            <person name="Leung E.L."/>
            <person name="Liu L."/>
            <person name="Liu Z.G."/>
            <person name="Tsui S.K."/>
        </authorList>
    </citation>
    <scope>NUCLEOTIDE SEQUENCE [LARGE SCALE GENOMIC DNA]</scope>
    <source>
        <strain evidence="4">Derp</strain>
    </source>
</reference>
<dbReference type="SUPFAM" id="SSF49493">
    <property type="entry name" value="HSP40/DnaJ peptide-binding domain"/>
    <property type="match status" value="2"/>
</dbReference>
<keyword evidence="1" id="KW-0143">Chaperone</keyword>
<dbReference type="InterPro" id="IPR036869">
    <property type="entry name" value="J_dom_sf"/>
</dbReference>
<dbReference type="PRINTS" id="PR00625">
    <property type="entry name" value="JDOMAIN"/>
</dbReference>
<dbReference type="Pfam" id="PF01556">
    <property type="entry name" value="DnaJ_C"/>
    <property type="match status" value="1"/>
</dbReference>
<accession>A0ABQ8JDR5</accession>
<dbReference type="PANTHER" id="PTHR24078">
    <property type="entry name" value="DNAJ HOMOLOG SUBFAMILY C MEMBER"/>
    <property type="match status" value="1"/>
</dbReference>
<dbReference type="EMBL" id="NJHN03000047">
    <property type="protein sequence ID" value="KAH9420751.1"/>
    <property type="molecule type" value="Genomic_DNA"/>
</dbReference>
<keyword evidence="5" id="KW-1185">Reference proteome</keyword>
<reference evidence="4 5" key="2">
    <citation type="journal article" date="2022" name="Mol. Biol. Evol.">
        <title>Comparative Genomics Reveals Insights into the Divergent Evolution of Astigmatic Mites and Household Pest Adaptations.</title>
        <authorList>
            <person name="Xiong Q."/>
            <person name="Wan A.T."/>
            <person name="Liu X."/>
            <person name="Fung C.S."/>
            <person name="Xiao X."/>
            <person name="Malainual N."/>
            <person name="Hou J."/>
            <person name="Wang L."/>
            <person name="Wang M."/>
            <person name="Yang K.Y."/>
            <person name="Cui Y."/>
            <person name="Leung E.L."/>
            <person name="Nong W."/>
            <person name="Shin S.K."/>
            <person name="Au S.W."/>
            <person name="Jeong K.Y."/>
            <person name="Chew F.T."/>
            <person name="Hui J.H."/>
            <person name="Leung T.F."/>
            <person name="Tungtrongchitr A."/>
            <person name="Zhong N."/>
            <person name="Liu Z."/>
            <person name="Tsui S.K."/>
        </authorList>
    </citation>
    <scope>NUCLEOTIDE SEQUENCE [LARGE SCALE GENOMIC DNA]</scope>
    <source>
        <strain evidence="4">Derp</strain>
    </source>
</reference>
<dbReference type="SMART" id="SM00271">
    <property type="entry name" value="DnaJ"/>
    <property type="match status" value="1"/>
</dbReference>
<evidence type="ECO:0000313" key="4">
    <source>
        <dbReference type="EMBL" id="KAH9420751.1"/>
    </source>
</evidence>